<keyword evidence="1" id="KW-0539">Nucleus</keyword>
<name>A0A195BB13_9HYME</name>
<accession>A0A195BB13</accession>
<dbReference type="Pfam" id="PF00505">
    <property type="entry name" value="HMG_box"/>
    <property type="match status" value="1"/>
</dbReference>
<gene>
    <name evidence="4" type="ORF">ALC53_08190</name>
</gene>
<dbReference type="GO" id="GO:0003677">
    <property type="term" value="F:DNA binding"/>
    <property type="evidence" value="ECO:0007669"/>
    <property type="project" value="UniProtKB-UniRule"/>
</dbReference>
<evidence type="ECO:0000313" key="5">
    <source>
        <dbReference type="Proteomes" id="UP000078540"/>
    </source>
</evidence>
<sequence>MAPVAKMTYFDSSTIEHLTYRCVVAAKEYSDGSIDGGRSSLLYCIEVVFLYCVYPVTGISRSGRVRKKSSKLVDFESDDLTENKLKRQKAQQLQMGNIGQQRKNSSLVHTQQRLKMETLSDNEGQSSSSESDDPSGINEDESIDSGSDEVDPLLIDEREMGFRKLEPPLGQETSSQANSLYMLEKSKKKLIIKDGKIVGKTKSQRKDKGKTRFTAYMLWAKKIRQELLEQSPYMDFAAISKRLGELWATVPHLEKYNWRRRAKRLAAKPHSLPANKDEPVWKMPPPASRKKFINKIGNGKETKPASTRKTIQLGVPSVVGNVSISPPSNRSNKDLVNEPVIGTGMYKVVGTQPIDVAAHLKLLGESLTIIGERLKEHDGQIAVSGSLSVLLDSLLCALGPLICLTQQLPETNGAKPETLSQMLDNIAYLMPGL</sequence>
<dbReference type="SMART" id="SM00398">
    <property type="entry name" value="HMG"/>
    <property type="match status" value="1"/>
</dbReference>
<dbReference type="CDD" id="cd00084">
    <property type="entry name" value="HMG-box_SF"/>
    <property type="match status" value="1"/>
</dbReference>
<dbReference type="InterPro" id="IPR009071">
    <property type="entry name" value="HMG_box_dom"/>
</dbReference>
<dbReference type="PROSITE" id="PS50118">
    <property type="entry name" value="HMG_BOX_2"/>
    <property type="match status" value="1"/>
</dbReference>
<dbReference type="AlphaFoldDB" id="A0A195BB13"/>
<dbReference type="InterPro" id="IPR042477">
    <property type="entry name" value="HMGXB4"/>
</dbReference>
<dbReference type="PANTHER" id="PTHR46584">
    <property type="entry name" value="HMG DOMAIN-CONTAINING PROTEIN 4"/>
    <property type="match status" value="1"/>
</dbReference>
<keyword evidence="1" id="KW-0238">DNA-binding</keyword>
<keyword evidence="5" id="KW-1185">Reference proteome</keyword>
<dbReference type="InterPro" id="IPR036910">
    <property type="entry name" value="HMG_box_dom_sf"/>
</dbReference>
<feature type="DNA-binding region" description="HMG box" evidence="1">
    <location>
        <begin position="209"/>
        <end position="268"/>
    </location>
</feature>
<dbReference type="Proteomes" id="UP000078540">
    <property type="component" value="Unassembled WGS sequence"/>
</dbReference>
<feature type="compositionally biased region" description="Acidic residues" evidence="2">
    <location>
        <begin position="130"/>
        <end position="150"/>
    </location>
</feature>
<feature type="compositionally biased region" description="Polar residues" evidence="2">
    <location>
        <begin position="90"/>
        <end position="113"/>
    </location>
</feature>
<feature type="region of interest" description="Disordered" evidence="2">
    <location>
        <begin position="86"/>
        <end position="150"/>
    </location>
</feature>
<dbReference type="GO" id="GO:0005634">
    <property type="term" value="C:nucleus"/>
    <property type="evidence" value="ECO:0007669"/>
    <property type="project" value="UniProtKB-UniRule"/>
</dbReference>
<organism evidence="4 5">
    <name type="scientific">Atta colombica</name>
    <dbReference type="NCBI Taxonomy" id="520822"/>
    <lineage>
        <taxon>Eukaryota</taxon>
        <taxon>Metazoa</taxon>
        <taxon>Ecdysozoa</taxon>
        <taxon>Arthropoda</taxon>
        <taxon>Hexapoda</taxon>
        <taxon>Insecta</taxon>
        <taxon>Pterygota</taxon>
        <taxon>Neoptera</taxon>
        <taxon>Endopterygota</taxon>
        <taxon>Hymenoptera</taxon>
        <taxon>Apocrita</taxon>
        <taxon>Aculeata</taxon>
        <taxon>Formicoidea</taxon>
        <taxon>Formicidae</taxon>
        <taxon>Myrmicinae</taxon>
        <taxon>Atta</taxon>
    </lineage>
</organism>
<dbReference type="EMBL" id="KQ976537">
    <property type="protein sequence ID" value="KYM81422.1"/>
    <property type="molecule type" value="Genomic_DNA"/>
</dbReference>
<dbReference type="PANTHER" id="PTHR46584:SF1">
    <property type="entry name" value="HMG DOMAIN-CONTAINING PROTEIN 4"/>
    <property type="match status" value="1"/>
</dbReference>
<evidence type="ECO:0000256" key="1">
    <source>
        <dbReference type="PROSITE-ProRule" id="PRU00267"/>
    </source>
</evidence>
<feature type="domain" description="HMG box" evidence="3">
    <location>
        <begin position="209"/>
        <end position="268"/>
    </location>
</feature>
<proteinExistence type="predicted"/>
<evidence type="ECO:0000256" key="2">
    <source>
        <dbReference type="SAM" id="MobiDB-lite"/>
    </source>
</evidence>
<evidence type="ECO:0000259" key="3">
    <source>
        <dbReference type="PROSITE" id="PS50118"/>
    </source>
</evidence>
<protein>
    <submittedName>
        <fullName evidence="4">HMG box-containing protein 4</fullName>
    </submittedName>
</protein>
<reference evidence="4 5" key="1">
    <citation type="submission" date="2015-09" db="EMBL/GenBank/DDBJ databases">
        <title>Atta colombica WGS genome.</title>
        <authorList>
            <person name="Nygaard S."/>
            <person name="Hu H."/>
            <person name="Boomsma J."/>
            <person name="Zhang G."/>
        </authorList>
    </citation>
    <scope>NUCLEOTIDE SEQUENCE [LARGE SCALE GENOMIC DNA]</scope>
    <source>
        <strain evidence="4">Treedump-2</strain>
        <tissue evidence="4">Whole body</tissue>
    </source>
</reference>
<dbReference type="Gene3D" id="1.10.30.10">
    <property type="entry name" value="High mobility group box domain"/>
    <property type="match status" value="1"/>
</dbReference>
<dbReference type="STRING" id="520822.A0A195BB13"/>
<evidence type="ECO:0000313" key="4">
    <source>
        <dbReference type="EMBL" id="KYM81422.1"/>
    </source>
</evidence>
<dbReference type="SUPFAM" id="SSF47095">
    <property type="entry name" value="HMG-box"/>
    <property type="match status" value="1"/>
</dbReference>